<dbReference type="EMBL" id="UFTJ01000001">
    <property type="protein sequence ID" value="SSZ46474.1"/>
    <property type="molecule type" value="Genomic_DNA"/>
</dbReference>
<protein>
    <submittedName>
        <fullName evidence="1">Uncharacterized protein</fullName>
    </submittedName>
</protein>
<dbReference type="CDD" id="cd00188">
    <property type="entry name" value="TOPRIM"/>
    <property type="match status" value="1"/>
</dbReference>
<dbReference type="SUPFAM" id="SSF56731">
    <property type="entry name" value="DNA primase core"/>
    <property type="match status" value="1"/>
</dbReference>
<dbReference type="AlphaFoldDB" id="A0A376BYC0"/>
<sequence>MSFPINQEQILEATNGGLDLIMRFLPQARLKKHFKIRHEGTESANISQKQGIYFVKDWGDNSGFYAKSRNGIHVYAKEMGLTYFEALLQLGKELGIITENSAREKNVSFCQYSEFKGELNDEGFCYETKEFTPYELEILGPLVTEDVCKKYGLYSLKSYSWLKKQEGVQDELCNVYTVESSDTFPVFAFIVNTGGEKPRVYLEGIDKTVKVEQPEPPRQWLKIYKPKSMDKKYRFSYLGKKPTQHIFGLENVKKTYNKIQRIADDNVDEDGVPLKMKKLDRIIICSGDRDSLNMASTGEVVVWFNSETADITESQIGMLFKYAEDVINVPDLDPTGYEAGKKLALEHIEVKTAWLPESLSKTKDFRGNPKKDFTDFMKQEAQWDDKEQRELRLKVKRLLELARPARFWTVKYRTNKEGKITDPTPSYSVNYKNAFNFLKINGFFRIKDDTRKDGFYFVKQTKHIIQEVSSQEIKDFFNKFLDEKQKEKGLRLFPDELLNMVIGSEAVSEKKLINLESKEFDFTDFTPDSQFFFFDKFIWRVTKNQIERIDKGYSRYVMDKDIINEIIFRQTRIELDSSKLTIEEPFFKIKKDENANWKLELIRKDCDFMNYFVNASRVYWKDELRTIKPSFHKEYLDENKFIINHPTLSEDQIYEQELHFINKVFCFGYMLHRYKDPAKAWCLYIMDNEVVDDNESHGRTGKSIFSSHALRLFMNSKYLGARKKGLLDSEFLYDGITEQTDYVLFDDADKRFQFQQLFTDITGDLNVNPKNQNAYLIPFHVSPKFCISTNYAPFGLDSSTRGRILFMAFSNWYHGEIEGFIERSPMDDFNKRFFTDWDTAQWNLFLNFSMQCLQFYLSVNEKIGAPEGNIRKRNLIAEIGILFLEWAEDYFQGDNINNEICRRIAYEKLKNYNHQTSKISSTAFKKKVEQFCELKGYIFNPTDRITDKNNGRIMKWFEGKSEEHFFIEIPKEATSIDNETDELYD</sequence>
<reference evidence="1 2" key="1">
    <citation type="submission" date="2018-06" db="EMBL/GenBank/DDBJ databases">
        <authorList>
            <consortium name="Pathogen Informatics"/>
            <person name="Doyle S."/>
        </authorList>
    </citation>
    <scope>NUCLEOTIDE SEQUENCE [LARGE SCALE GENOMIC DNA]</scope>
    <source>
        <strain evidence="1 2">NCTC11661</strain>
    </source>
</reference>
<organism evidence="1 2">
    <name type="scientific">Bergeyella zoohelcum</name>
    <dbReference type="NCBI Taxonomy" id="1015"/>
    <lineage>
        <taxon>Bacteria</taxon>
        <taxon>Pseudomonadati</taxon>
        <taxon>Bacteroidota</taxon>
        <taxon>Flavobacteriia</taxon>
        <taxon>Flavobacteriales</taxon>
        <taxon>Weeksellaceae</taxon>
        <taxon>Bergeyella</taxon>
    </lineage>
</organism>
<evidence type="ECO:0000313" key="2">
    <source>
        <dbReference type="Proteomes" id="UP000255515"/>
    </source>
</evidence>
<gene>
    <name evidence="1" type="ORF">NCTC11661_00117</name>
</gene>
<dbReference type="Gene3D" id="3.40.1360.10">
    <property type="match status" value="1"/>
</dbReference>
<dbReference type="RefSeq" id="WP_002687467.1">
    <property type="nucleotide sequence ID" value="NZ_UFTJ01000001.1"/>
</dbReference>
<dbReference type="Proteomes" id="UP000255515">
    <property type="component" value="Unassembled WGS sequence"/>
</dbReference>
<accession>A0A376BYC0</accession>
<proteinExistence type="predicted"/>
<name>A0A376BYC0_9FLAO</name>
<evidence type="ECO:0000313" key="1">
    <source>
        <dbReference type="EMBL" id="SSZ46474.1"/>
    </source>
</evidence>